<gene>
    <name evidence="1" type="ORF">BPA30113_06102</name>
</gene>
<evidence type="ECO:0000313" key="1">
    <source>
        <dbReference type="EMBL" id="VWC27757.1"/>
    </source>
</evidence>
<dbReference type="Proteomes" id="UP000494330">
    <property type="component" value="Unassembled WGS sequence"/>
</dbReference>
<evidence type="ECO:0000313" key="2">
    <source>
        <dbReference type="Proteomes" id="UP000494330"/>
    </source>
</evidence>
<organism evidence="1 2">
    <name type="scientific">Burkholderia paludis</name>
    <dbReference type="NCBI Taxonomy" id="1506587"/>
    <lineage>
        <taxon>Bacteria</taxon>
        <taxon>Pseudomonadati</taxon>
        <taxon>Pseudomonadota</taxon>
        <taxon>Betaproteobacteria</taxon>
        <taxon>Burkholderiales</taxon>
        <taxon>Burkholderiaceae</taxon>
        <taxon>Burkholderia</taxon>
        <taxon>Burkholderia cepacia complex</taxon>
    </lineage>
</organism>
<dbReference type="EMBL" id="CABVQD010000031">
    <property type="protein sequence ID" value="VWC27757.1"/>
    <property type="molecule type" value="Genomic_DNA"/>
</dbReference>
<protein>
    <submittedName>
        <fullName evidence="1">Uncharacterized protein</fullName>
    </submittedName>
</protein>
<sequence>MLKRGQADGRHLKPMARSRDFAFFVPKSCDTPRQHDGADCFLLIFESDLNVVACAHECIHGSGYVQVCIGPSFVRPVSSVQSGLSVLLAIRFGVGELIDMRARRDKAVSNADDSIFSQLAHYLPHLNGCQVQRSAKFRNGPLTSVRHEIGNARSHRKLFVNLEHHNTSLSFFATHLKTCSPTLLDHAFTGASERNRTLVTSVGGFLFTLDPNRRSSREFLHDLA</sequence>
<dbReference type="AlphaFoldDB" id="A0A6P2R6I3"/>
<reference evidence="1 2" key="1">
    <citation type="submission" date="2019-09" db="EMBL/GenBank/DDBJ databases">
        <authorList>
            <person name="Depoorter E."/>
        </authorList>
    </citation>
    <scope>NUCLEOTIDE SEQUENCE [LARGE SCALE GENOMIC DNA]</scope>
    <source>
        <strain evidence="1">LMG 30113</strain>
    </source>
</reference>
<proteinExistence type="predicted"/>
<name>A0A6P2R6I3_9BURK</name>
<accession>A0A6P2R6I3</accession>
<keyword evidence="2" id="KW-1185">Reference proteome</keyword>